<evidence type="ECO:0000313" key="2">
    <source>
        <dbReference type="Proteomes" id="UP001470752"/>
    </source>
</evidence>
<dbReference type="PANTHER" id="PTHR34825:SF1">
    <property type="entry name" value="AAA-ATPASE-LIKE DOMAIN-CONTAINING PROTEIN"/>
    <property type="match status" value="1"/>
</dbReference>
<reference evidence="1 2" key="1">
    <citation type="submission" date="2024-04" db="EMBL/GenBank/DDBJ databases">
        <title>Human intestinal bacterial collection.</title>
        <authorList>
            <person name="Pauvert C."/>
            <person name="Hitch T.C.A."/>
            <person name="Clavel T."/>
        </authorList>
    </citation>
    <scope>NUCLEOTIDE SEQUENCE [LARGE SCALE GENOMIC DNA]</scope>
    <source>
        <strain evidence="1 2">CLA-AA-H161</strain>
    </source>
</reference>
<comment type="caution">
    <text evidence="1">The sequence shown here is derived from an EMBL/GenBank/DDBJ whole genome shotgun (WGS) entry which is preliminary data.</text>
</comment>
<proteinExistence type="predicted"/>
<dbReference type="InterPro" id="IPR012547">
    <property type="entry name" value="PDDEXK_9"/>
</dbReference>
<dbReference type="EMBL" id="JBBNFW010000093">
    <property type="protein sequence ID" value="MEQ2411888.1"/>
    <property type="molecule type" value="Genomic_DNA"/>
</dbReference>
<evidence type="ECO:0000313" key="1">
    <source>
        <dbReference type="EMBL" id="MEQ2411888.1"/>
    </source>
</evidence>
<protein>
    <submittedName>
        <fullName evidence="1">PD-(D/E)XK nuclease domain-containing protein</fullName>
    </submittedName>
</protein>
<organism evidence="1 2">
    <name type="scientific">Blautia acetigignens</name>
    <dbReference type="NCBI Taxonomy" id="2981783"/>
    <lineage>
        <taxon>Bacteria</taxon>
        <taxon>Bacillati</taxon>
        <taxon>Bacillota</taxon>
        <taxon>Clostridia</taxon>
        <taxon>Lachnospirales</taxon>
        <taxon>Lachnospiraceae</taxon>
        <taxon>Blautia</taxon>
    </lineage>
</organism>
<gene>
    <name evidence="1" type="ORF">AAAX94_02340</name>
</gene>
<accession>A0ABV1CHM4</accession>
<dbReference type="Proteomes" id="UP001470752">
    <property type="component" value="Unassembled WGS sequence"/>
</dbReference>
<dbReference type="RefSeq" id="WP_349082415.1">
    <property type="nucleotide sequence ID" value="NZ_JBBNFW010000093.1"/>
</dbReference>
<dbReference type="Pfam" id="PF08011">
    <property type="entry name" value="PDDEXK_9"/>
    <property type="match status" value="1"/>
</dbReference>
<name>A0ABV1CHM4_9FIRM</name>
<dbReference type="PANTHER" id="PTHR34825">
    <property type="entry name" value="CONSERVED PROTEIN, WITH A WEAK D-GALACTARATE DEHYDRATASE/ALTRONATE HYDROLASE DOMAIN"/>
    <property type="match status" value="1"/>
</dbReference>
<sequence>MFLGETISVLDTKARNEDKENFYHGILIGILKNYSGWAVKSNKESGDGFADILLKPKNPDVGIVIELKYAYSMNDLDKACERAMEQIKDRRYDTELREDGRNNILAYGIAFCKKRCKIVVEKL</sequence>
<keyword evidence="2" id="KW-1185">Reference proteome</keyword>